<dbReference type="PATRIC" id="fig|316.97.peg.2455"/>
<feature type="domain" description="BPP" evidence="2">
    <location>
        <begin position="29"/>
        <end position="310"/>
    </location>
</feature>
<dbReference type="AlphaFoldDB" id="A0A023WTA0"/>
<evidence type="ECO:0000313" key="4">
    <source>
        <dbReference type="Proteomes" id="UP000025238"/>
    </source>
</evidence>
<feature type="domain" description="BPP" evidence="2">
    <location>
        <begin position="311"/>
        <end position="635"/>
    </location>
</feature>
<accession>A0A023WTA0</accession>
<dbReference type="InterPro" id="IPR003431">
    <property type="entry name" value="B-propeller_Phytase"/>
</dbReference>
<keyword evidence="1" id="KW-0732">Signal</keyword>
<evidence type="ECO:0000256" key="1">
    <source>
        <dbReference type="SAM" id="SignalP"/>
    </source>
</evidence>
<name>A0A023WTA0_STUST</name>
<dbReference type="SUPFAM" id="SSF50956">
    <property type="entry name" value="Thermostable phytase (3-phytase)"/>
    <property type="match status" value="2"/>
</dbReference>
<dbReference type="Proteomes" id="UP000025238">
    <property type="component" value="Chromosome"/>
</dbReference>
<protein>
    <submittedName>
        <fullName evidence="3">3-phytase</fullName>
    </submittedName>
</protein>
<dbReference type="Pfam" id="PF02333">
    <property type="entry name" value="Phytase"/>
    <property type="match status" value="2"/>
</dbReference>
<dbReference type="PROSITE" id="PS51257">
    <property type="entry name" value="PROKAR_LIPOPROTEIN"/>
    <property type="match status" value="1"/>
</dbReference>
<dbReference type="PROSITE" id="PS51662">
    <property type="entry name" value="BP_PHYTASE"/>
    <property type="match status" value="2"/>
</dbReference>
<proteinExistence type="predicted"/>
<organism evidence="3 4">
    <name type="scientific">Stutzerimonas stutzeri</name>
    <name type="common">Pseudomonas stutzeri</name>
    <dbReference type="NCBI Taxonomy" id="316"/>
    <lineage>
        <taxon>Bacteria</taxon>
        <taxon>Pseudomonadati</taxon>
        <taxon>Pseudomonadota</taxon>
        <taxon>Gammaproteobacteria</taxon>
        <taxon>Pseudomonadales</taxon>
        <taxon>Pseudomonadaceae</taxon>
        <taxon>Stutzerimonas</taxon>
    </lineage>
</organism>
<reference evidence="3 4" key="1">
    <citation type="submission" date="2014-03" db="EMBL/GenBank/DDBJ databases">
        <title>Complete genome sequence of Pseudomonas stutzeri 19SMN4.</title>
        <authorList>
            <person name="Brunet-Galmes I."/>
            <person name="Nogales B."/>
            <person name="Busquets A."/>
            <person name="Pena A."/>
            <person name="Gomila M."/>
            <person name="Garcia-Valdes E."/>
            <person name="Lalucat J."/>
            <person name="Bennasar A."/>
            <person name="Bosch R."/>
        </authorList>
    </citation>
    <scope>NUCLEOTIDE SEQUENCE [LARGE SCALE GENOMIC DNA]</scope>
    <source>
        <strain evidence="3 4">19SMN4</strain>
    </source>
</reference>
<feature type="signal peptide" evidence="1">
    <location>
        <begin position="1"/>
        <end position="17"/>
    </location>
</feature>
<gene>
    <name evidence="3" type="ORF">UIB01_12265</name>
</gene>
<evidence type="ECO:0000259" key="2">
    <source>
        <dbReference type="PROSITE" id="PS51662"/>
    </source>
</evidence>
<dbReference type="InterPro" id="IPR011042">
    <property type="entry name" value="6-blade_b-propeller_TolB-like"/>
</dbReference>
<dbReference type="KEGG" id="pstu:UIB01_12265"/>
<feature type="chain" id="PRO_5001527361" evidence="1">
    <location>
        <begin position="18"/>
        <end position="638"/>
    </location>
</feature>
<dbReference type="OrthoDB" id="8696437at2"/>
<dbReference type="EMBL" id="CP007509">
    <property type="protein sequence ID" value="AHY43206.1"/>
    <property type="molecule type" value="Genomic_DNA"/>
</dbReference>
<dbReference type="Gene3D" id="2.120.10.30">
    <property type="entry name" value="TolB, C-terminal domain"/>
    <property type="match status" value="2"/>
</dbReference>
<sequence length="638" mass="69064">MYALPKTALLGLCIALAACQSAPQEEPQKTTQLSISESMQAGFEYGQLMSDVGPWADAKRILVDKQGLRLLDGTGASVAEYAGRFEGLDHRVDRRGLLLATVERKRQQAMLIGLDDKRTWSQPLYLPRTAFAIEGLCLYRDSARNDFVFLLGEEGVGEQWLVGSQGRLLGEARRVRGLSLPPQSAFCQTDDAAGQLYVNEENVGFWRYPADAEAPLQREPVDLVKPFGALQKAAAGLAVVPGGLLALDPEAPALHLYRQGESGWQADGVIALDGFDEPEQVSARRTQEGVELLLADERGLHSARLAWQPTALAQPEPIVSLPAAVETGPVPSLGDAADDPAIWVHPRNPAQSRVLGTDKKGGLVVYDLDGRQVQSLPVGRLNNVDVRSGFRLGSKRVDLAVASNRDHNSLQLFAIDRASGLLEDLGQIATSLSDIYGLCMFQDRQGATYAIANDKDGTFLQYRLDGSSGQPRGELVRRFKLDSQPEGCVADDRSERLFLGEEDVAVWVVDARAEMPAAPEKVIGVGGPVYDDIEGLALYHGERGDYLVISSQGNDSYLVLDAQAPYAVRGAFRIGLNAERGIDGASETDGLEVTSANLGGVWNRGMLVVQDGRKRMPEGTQNYKYLPWSAVADALGLD</sequence>
<evidence type="ECO:0000313" key="3">
    <source>
        <dbReference type="EMBL" id="AHY43206.1"/>
    </source>
</evidence>
<dbReference type="GO" id="GO:0016158">
    <property type="term" value="F:inositol hexakisphosphate 3-phosphatase activity"/>
    <property type="evidence" value="ECO:0007669"/>
    <property type="project" value="InterPro"/>
</dbReference>